<proteinExistence type="predicted"/>
<comment type="caution">
    <text evidence="1">The sequence shown here is derived from an EMBL/GenBank/DDBJ whole genome shotgun (WGS) entry which is preliminary data.</text>
</comment>
<dbReference type="AlphaFoldDB" id="A0A5U9VXG5"/>
<dbReference type="Proteomes" id="UP000839885">
    <property type="component" value="Unassembled WGS sequence"/>
</dbReference>
<dbReference type="EMBL" id="AAGVNP010000238">
    <property type="protein sequence ID" value="EBS4549098.1"/>
    <property type="molecule type" value="Genomic_DNA"/>
</dbReference>
<name>A0A5U9VXG5_SALNE</name>
<gene>
    <name evidence="1" type="ORF">DQK32_25030</name>
</gene>
<organism evidence="1">
    <name type="scientific">Salmonella newport</name>
    <dbReference type="NCBI Taxonomy" id="108619"/>
    <lineage>
        <taxon>Bacteria</taxon>
        <taxon>Pseudomonadati</taxon>
        <taxon>Pseudomonadota</taxon>
        <taxon>Gammaproteobacteria</taxon>
        <taxon>Enterobacterales</taxon>
        <taxon>Enterobacteriaceae</taxon>
        <taxon>Salmonella</taxon>
    </lineage>
</organism>
<sequence>MMNILFQCVHLDSEVKDDARHRKLSNMTGSLDTPTVVPSWYRVSGVRTKKRFVPWGGQGSTASKKLTYKPSDFIPLS</sequence>
<evidence type="ECO:0000313" key="1">
    <source>
        <dbReference type="EMBL" id="EBS4549098.1"/>
    </source>
</evidence>
<accession>A0A5U9VXG5</accession>
<reference evidence="1" key="1">
    <citation type="submission" date="2018-06" db="EMBL/GenBank/DDBJ databases">
        <authorList>
            <person name="Ashton P.M."/>
            <person name="Dallman T."/>
            <person name="Nair S."/>
            <person name="De Pinna E."/>
            <person name="Peters T."/>
            <person name="Grant K."/>
        </authorList>
    </citation>
    <scope>NUCLEOTIDE SEQUENCE [LARGE SCALE GENOMIC DNA]</scope>
    <source>
        <strain evidence="1">160804</strain>
    </source>
</reference>
<protein>
    <submittedName>
        <fullName evidence="1">Uncharacterized protein</fullName>
    </submittedName>
</protein>